<evidence type="ECO:0000313" key="4">
    <source>
        <dbReference type="Proteomes" id="UP000249396"/>
    </source>
</evidence>
<reference evidence="3 4" key="1">
    <citation type="journal article" date="2018" name="Aquat. Microb. Ecol.">
        <title>Gammaproteobacterial methanotrophs dominate.</title>
        <authorList>
            <person name="Rissanen A.J."/>
            <person name="Saarenheimo J."/>
            <person name="Tiirola M."/>
            <person name="Peura S."/>
            <person name="Aalto S.L."/>
            <person name="Karvinen A."/>
            <person name="Nykanen H."/>
        </authorList>
    </citation>
    <scope>NUCLEOTIDE SEQUENCE [LARGE SCALE GENOMIC DNA]</scope>
    <source>
        <strain evidence="3">AMbin10</strain>
    </source>
</reference>
<keyword evidence="2" id="KW-0472">Membrane</keyword>
<comment type="subcellular location">
    <subcellularLocation>
        <location evidence="2">Cell outer membrane</location>
        <topology evidence="2">Peripheral membrane protein</topology>
    </subcellularLocation>
</comment>
<evidence type="ECO:0000256" key="1">
    <source>
        <dbReference type="ARBA" id="ARBA00007613"/>
    </source>
</evidence>
<accession>A0A2W4QWX7</accession>
<dbReference type="SUPFAM" id="SSF56954">
    <property type="entry name" value="Outer membrane efflux proteins (OEP)"/>
    <property type="match status" value="1"/>
</dbReference>
<dbReference type="Gene3D" id="1.20.1600.10">
    <property type="entry name" value="Outer membrane efflux proteins (OEP)"/>
    <property type="match status" value="1"/>
</dbReference>
<evidence type="ECO:0000313" key="3">
    <source>
        <dbReference type="EMBL" id="PZN76372.1"/>
    </source>
</evidence>
<gene>
    <name evidence="3" type="ORF">DM484_16845</name>
</gene>
<keyword evidence="2" id="KW-0204">Cytolysis</keyword>
<comment type="similarity">
    <text evidence="1 2">Belongs to the outer membrane factor (OMF) (TC 1.B.17) family.</text>
</comment>
<sequence>MLDWIIPSVCHIGTITILLLLCGCQHPINNPSIAEALDPQLAAPFMQSKAWGPRPIQGDSIELSRAKSLPKGNALVEANKTYNLAELVDLGLRSNPATRTAWEQARSAAAGLGIAESSWLPALNAKGNYNYAQQASGIFSFRGTTFQPYLELSWALFDVKRPAQIDQATQQLVAANYSFNRTHQKVAYDVQRAFFAYNAALAQVTAAEITVKQTHKNSESVEAQRVQGIATKPELLLALQDQAKAEYELQSARGKVADAQAELAESLGITPNIEVKTVAITDIPLPHSIEASADQLIDEALSQRPDLSARLAELRAKEAEIRKAEAGYWPKVSLGAKAGTTTFDYNYWSGPGTLQIPNSPYNNIDELNKNYLDYGAGFTFEWNLFEGFATANAVNQATAKREAAQAEFDALQLQIIKEVWKSYADVKTAIRKREYALALLKASEESHAALRESYANGLSTVIELLTAERNLASARFTEIESRTSLLNSLATLVYSAGSTGDDWAGNKIQ</sequence>
<dbReference type="GO" id="GO:0009279">
    <property type="term" value="C:cell outer membrane"/>
    <property type="evidence" value="ECO:0007669"/>
    <property type="project" value="UniProtKB-SubCell"/>
</dbReference>
<dbReference type="Pfam" id="PF02321">
    <property type="entry name" value="OEP"/>
    <property type="match status" value="2"/>
</dbReference>
<dbReference type="GO" id="GO:0031640">
    <property type="term" value="P:killing of cells of another organism"/>
    <property type="evidence" value="ECO:0007669"/>
    <property type="project" value="UniProtKB-KW"/>
</dbReference>
<comment type="function">
    <text evidence="2">CyaE is necessary for transport of calmodulin-sensitive adenylate cyclase-hemolysin (cyclolysin).</text>
</comment>
<dbReference type="Proteomes" id="UP000249396">
    <property type="component" value="Unassembled WGS sequence"/>
</dbReference>
<protein>
    <recommendedName>
        <fullName evidence="2">Protein CyaE</fullName>
    </recommendedName>
</protein>
<keyword evidence="2" id="KW-0354">Hemolysis</keyword>
<dbReference type="InterPro" id="IPR010131">
    <property type="entry name" value="MdtP/NodT-like"/>
</dbReference>
<evidence type="ECO:0000256" key="2">
    <source>
        <dbReference type="PIRNR" id="PIRNR001892"/>
    </source>
</evidence>
<dbReference type="InterPro" id="IPR028351">
    <property type="entry name" value="CyaE"/>
</dbReference>
<organism evidence="3 4">
    <name type="scientific">Candidatus Methylumidiphilus alinenensis</name>
    <dbReference type="NCBI Taxonomy" id="2202197"/>
    <lineage>
        <taxon>Bacteria</taxon>
        <taxon>Pseudomonadati</taxon>
        <taxon>Pseudomonadota</taxon>
        <taxon>Gammaproteobacteria</taxon>
        <taxon>Methylococcales</taxon>
        <taxon>Candidatus Methylumidiphilus</taxon>
    </lineage>
</organism>
<dbReference type="PANTHER" id="PTHR30203:SF29">
    <property type="entry name" value="PROTEIN CYAE"/>
    <property type="match status" value="1"/>
</dbReference>
<dbReference type="PIRSF" id="PIRSF001892">
    <property type="entry name" value="CyaE"/>
    <property type="match status" value="1"/>
</dbReference>
<keyword evidence="2" id="KW-0998">Cell outer membrane</keyword>
<dbReference type="GO" id="GO:0015562">
    <property type="term" value="F:efflux transmembrane transporter activity"/>
    <property type="evidence" value="ECO:0007669"/>
    <property type="project" value="InterPro"/>
</dbReference>
<dbReference type="AlphaFoldDB" id="A0A2W4QWX7"/>
<keyword evidence="2" id="KW-0813">Transport</keyword>
<dbReference type="PANTHER" id="PTHR30203">
    <property type="entry name" value="OUTER MEMBRANE CATION EFFLUX PROTEIN"/>
    <property type="match status" value="1"/>
</dbReference>
<proteinExistence type="inferred from homology"/>
<comment type="caution">
    <text evidence="3">The sequence shown here is derived from an EMBL/GenBank/DDBJ whole genome shotgun (WGS) entry which is preliminary data.</text>
</comment>
<name>A0A2W4QWX7_9GAMM</name>
<dbReference type="EMBL" id="QJPH01000360">
    <property type="protein sequence ID" value="PZN76372.1"/>
    <property type="molecule type" value="Genomic_DNA"/>
</dbReference>
<dbReference type="InterPro" id="IPR003423">
    <property type="entry name" value="OMP_efflux"/>
</dbReference>